<accession>A0A059J050</accession>
<protein>
    <submittedName>
        <fullName evidence="1">Uncharacterized protein</fullName>
    </submittedName>
</protein>
<keyword evidence="2" id="KW-1185">Reference proteome</keyword>
<dbReference type="HOGENOM" id="CLU_1349750_0_0_1"/>
<dbReference type="AlphaFoldDB" id="A0A059J050"/>
<proteinExistence type="predicted"/>
<organism evidence="1 2">
    <name type="scientific">Trichophyton interdigitale (strain MR816)</name>
    <dbReference type="NCBI Taxonomy" id="1215338"/>
    <lineage>
        <taxon>Eukaryota</taxon>
        <taxon>Fungi</taxon>
        <taxon>Dikarya</taxon>
        <taxon>Ascomycota</taxon>
        <taxon>Pezizomycotina</taxon>
        <taxon>Eurotiomycetes</taxon>
        <taxon>Eurotiomycetidae</taxon>
        <taxon>Onygenales</taxon>
        <taxon>Arthrodermataceae</taxon>
        <taxon>Trichophyton</taxon>
    </lineage>
</organism>
<gene>
    <name evidence="1" type="ORF">H109_06826</name>
</gene>
<dbReference type="EMBL" id="AOKY01000570">
    <property type="protein sequence ID" value="KDB21236.1"/>
    <property type="molecule type" value="Genomic_DNA"/>
</dbReference>
<reference evidence="1 2" key="1">
    <citation type="submission" date="2014-02" db="EMBL/GenBank/DDBJ databases">
        <title>The Genome Sequence of Trichophyton interdigitale MR816.</title>
        <authorList>
            <consortium name="The Broad Institute Genomics Platform"/>
            <person name="Cuomo C.A."/>
            <person name="White T.C."/>
            <person name="Graser Y."/>
            <person name="Martinez-Rossi N."/>
            <person name="Heitman J."/>
            <person name="Young S.K."/>
            <person name="Zeng Q."/>
            <person name="Gargeya S."/>
            <person name="Abouelleil A."/>
            <person name="Alvarado L."/>
            <person name="Chapman S.B."/>
            <person name="Gainer-Dewar J."/>
            <person name="Goldberg J."/>
            <person name="Griggs A."/>
            <person name="Gujja S."/>
            <person name="Hansen M."/>
            <person name="Howarth C."/>
            <person name="Imamovic A."/>
            <person name="Larimer J."/>
            <person name="Martinez D."/>
            <person name="Murphy C."/>
            <person name="Pearson M.D."/>
            <person name="Persinoti G."/>
            <person name="Poon T."/>
            <person name="Priest M."/>
            <person name="Roberts A.D."/>
            <person name="Saif S."/>
            <person name="Shea T.D."/>
            <person name="Sykes S.N."/>
            <person name="Wortman J."/>
            <person name="Nusbaum C."/>
            <person name="Birren B."/>
        </authorList>
    </citation>
    <scope>NUCLEOTIDE SEQUENCE [LARGE SCALE GENOMIC DNA]</scope>
    <source>
        <strain evidence="1 2">MR816</strain>
    </source>
</reference>
<comment type="caution">
    <text evidence="1">The sequence shown here is derived from an EMBL/GenBank/DDBJ whole genome shotgun (WGS) entry which is preliminary data.</text>
</comment>
<evidence type="ECO:0000313" key="2">
    <source>
        <dbReference type="Proteomes" id="UP000024533"/>
    </source>
</evidence>
<name>A0A059J050_TRIIM</name>
<sequence length="203" mass="22341">MTHRKTSPQRTWAHVGMYVYACPGVHSNFLLSDHIGQQGKVTRNPLSCYFSHSQGISNHPSDALEAHSKHRTHAQLVHRYDPMKLNIRTVKKEHLIVSTVPILEAPAADVAGGQRTLEVDGVPWPAGNHATLAQGCIAAPAHTAIPATLEGAGEPNVFPVSRVSGNSTQRSVNARKARLFSTLPTHLRFLVRYAYNYVCIKRK</sequence>
<dbReference type="Proteomes" id="UP000024533">
    <property type="component" value="Unassembled WGS sequence"/>
</dbReference>
<evidence type="ECO:0000313" key="1">
    <source>
        <dbReference type="EMBL" id="KDB21236.1"/>
    </source>
</evidence>